<evidence type="ECO:0000313" key="4">
    <source>
        <dbReference type="Proteomes" id="UP000813385"/>
    </source>
</evidence>
<feature type="compositionally biased region" description="Basic and acidic residues" evidence="1">
    <location>
        <begin position="407"/>
        <end position="422"/>
    </location>
</feature>
<keyword evidence="2" id="KW-1133">Transmembrane helix</keyword>
<name>A0A8K0T9R9_9PEZI</name>
<dbReference type="EMBL" id="JAGPXD010000005">
    <property type="protein sequence ID" value="KAH7353920.1"/>
    <property type="molecule type" value="Genomic_DNA"/>
</dbReference>
<comment type="caution">
    <text evidence="3">The sequence shown here is derived from an EMBL/GenBank/DDBJ whole genome shotgun (WGS) entry which is preliminary data.</text>
</comment>
<dbReference type="AlphaFoldDB" id="A0A8K0T9R9"/>
<feature type="compositionally biased region" description="Polar residues" evidence="1">
    <location>
        <begin position="331"/>
        <end position="345"/>
    </location>
</feature>
<accession>A0A8K0T9R9</accession>
<organism evidence="3 4">
    <name type="scientific">Plectosphaerella cucumerina</name>
    <dbReference type="NCBI Taxonomy" id="40658"/>
    <lineage>
        <taxon>Eukaryota</taxon>
        <taxon>Fungi</taxon>
        <taxon>Dikarya</taxon>
        <taxon>Ascomycota</taxon>
        <taxon>Pezizomycotina</taxon>
        <taxon>Sordariomycetes</taxon>
        <taxon>Hypocreomycetidae</taxon>
        <taxon>Glomerellales</taxon>
        <taxon>Plectosphaerellaceae</taxon>
        <taxon>Plectosphaerella</taxon>
    </lineage>
</organism>
<keyword evidence="2" id="KW-0812">Transmembrane</keyword>
<evidence type="ECO:0000313" key="3">
    <source>
        <dbReference type="EMBL" id="KAH7353920.1"/>
    </source>
</evidence>
<feature type="region of interest" description="Disordered" evidence="1">
    <location>
        <begin position="296"/>
        <end position="451"/>
    </location>
</feature>
<feature type="transmembrane region" description="Helical" evidence="2">
    <location>
        <begin position="38"/>
        <end position="61"/>
    </location>
</feature>
<dbReference type="Proteomes" id="UP000813385">
    <property type="component" value="Unassembled WGS sequence"/>
</dbReference>
<reference evidence="3" key="1">
    <citation type="journal article" date="2021" name="Nat. Commun.">
        <title>Genetic determinants of endophytism in the Arabidopsis root mycobiome.</title>
        <authorList>
            <person name="Mesny F."/>
            <person name="Miyauchi S."/>
            <person name="Thiergart T."/>
            <person name="Pickel B."/>
            <person name="Atanasova L."/>
            <person name="Karlsson M."/>
            <person name="Huettel B."/>
            <person name="Barry K.W."/>
            <person name="Haridas S."/>
            <person name="Chen C."/>
            <person name="Bauer D."/>
            <person name="Andreopoulos W."/>
            <person name="Pangilinan J."/>
            <person name="LaButti K."/>
            <person name="Riley R."/>
            <person name="Lipzen A."/>
            <person name="Clum A."/>
            <person name="Drula E."/>
            <person name="Henrissat B."/>
            <person name="Kohler A."/>
            <person name="Grigoriev I.V."/>
            <person name="Martin F.M."/>
            <person name="Hacquard S."/>
        </authorList>
    </citation>
    <scope>NUCLEOTIDE SEQUENCE</scope>
    <source>
        <strain evidence="3">MPI-CAGE-AT-0016</strain>
    </source>
</reference>
<proteinExistence type="predicted"/>
<gene>
    <name evidence="3" type="ORF">B0T11DRAFT_121812</name>
</gene>
<evidence type="ECO:0000256" key="2">
    <source>
        <dbReference type="SAM" id="Phobius"/>
    </source>
</evidence>
<keyword evidence="2" id="KW-0472">Membrane</keyword>
<sequence length="451" mass="48888">MYLQPQRNTFASVGFDRRQNEKRGDGIFKRQNMARNTALAGIAVLVVAVSAIIICMLWRMYGPGHKNKTKTKKATWFGFGSRGGSYEQANSLNDIDENSSGRRRRATVRFVTGAGSGASQTPGSGTAAAGVDRHASIRSVMTLPAYRPDAGDTEQVLGREGERDGVDVVVELPTAEDEEEMRENEMAALYELRLARRDQIAEREQRRIERRDARARGDNAALRAIQERTRAASNSTILDERRAEHERLKAERQRAVSSVSYGDLGVARHDGTRIRAASVESERVGLLSDAASIAATSTHSGAPHRRHASQASILSMDSDGPSPGYRRSNDTSRPNTPYLNTNVSSPDLAEDTPAQSPPGYDDVSLDDRPDTAATSTTPPNEPPPDYPGPAQQRASRIAAEMSTAAASERRGSSSGSDRESPRRSASGAPQLPELQVTSLPRIVVEPSSARP</sequence>
<dbReference type="OrthoDB" id="5376312at2759"/>
<evidence type="ECO:0000256" key="1">
    <source>
        <dbReference type="SAM" id="MobiDB-lite"/>
    </source>
</evidence>
<protein>
    <submittedName>
        <fullName evidence="3">Uncharacterized protein</fullName>
    </submittedName>
</protein>
<keyword evidence="4" id="KW-1185">Reference proteome</keyword>